<name>A0A3B0UJS5_9ZZZZ</name>
<sequence>MSVLRPAGDFDRSYEQDMSVVRKRWQYVLLILFLVSLFALPYYASESTVSLLNRIGIFIIAVQGLNILTGYTGQISLGQAAFMTVGGYISALLVGLAGWSFFLALPVAALGAGLVGLLFGLPSLRVKGFYLVMATLSAQFIIPWFTRNVWPDVLNGAQGINVPVPEISLPVINSTCFLGTTFNPETAACLYRFATPTQFIYITLVVLIISTVVAHNISRSRLGRAFISIRDNDLAAELLGINLFAYKLRAFFIASVYAGVAGSLLVHNLRHLNSETIGLNDSIIMLGMLIVGGLGTSVGPIFGTALVIFLEELATVLTPVIINMFPENAGGIGAALRPIIFGLALTMFLIFEPRGLAYRWRLIKASWRLRPFAR</sequence>
<feature type="transmembrane region" description="Helical" evidence="6">
    <location>
        <begin position="199"/>
        <end position="217"/>
    </location>
</feature>
<organism evidence="7">
    <name type="scientific">hydrothermal vent metagenome</name>
    <dbReference type="NCBI Taxonomy" id="652676"/>
    <lineage>
        <taxon>unclassified sequences</taxon>
        <taxon>metagenomes</taxon>
        <taxon>ecological metagenomes</taxon>
    </lineage>
</organism>
<proteinExistence type="predicted"/>
<dbReference type="EMBL" id="UOEU01000211">
    <property type="protein sequence ID" value="VAW31391.1"/>
    <property type="molecule type" value="Genomic_DNA"/>
</dbReference>
<comment type="subcellular location">
    <subcellularLocation>
        <location evidence="1">Cell membrane</location>
        <topology evidence="1">Multi-pass membrane protein</topology>
    </subcellularLocation>
</comment>
<evidence type="ECO:0000313" key="7">
    <source>
        <dbReference type="EMBL" id="VAW31391.1"/>
    </source>
</evidence>
<reference evidence="7" key="1">
    <citation type="submission" date="2018-06" db="EMBL/GenBank/DDBJ databases">
        <authorList>
            <person name="Zhirakovskaya E."/>
        </authorList>
    </citation>
    <scope>NUCLEOTIDE SEQUENCE</scope>
</reference>
<keyword evidence="3 6" id="KW-0812">Transmembrane</keyword>
<keyword evidence="2" id="KW-1003">Cell membrane</keyword>
<evidence type="ECO:0000256" key="2">
    <source>
        <dbReference type="ARBA" id="ARBA00022475"/>
    </source>
</evidence>
<dbReference type="Pfam" id="PF02653">
    <property type="entry name" value="BPD_transp_2"/>
    <property type="match status" value="1"/>
</dbReference>
<keyword evidence="4 6" id="KW-1133">Transmembrane helix</keyword>
<feature type="transmembrane region" description="Helical" evidence="6">
    <location>
        <begin position="51"/>
        <end position="68"/>
    </location>
</feature>
<dbReference type="GO" id="GO:0015658">
    <property type="term" value="F:branched-chain amino acid transmembrane transporter activity"/>
    <property type="evidence" value="ECO:0007669"/>
    <property type="project" value="InterPro"/>
</dbReference>
<dbReference type="AlphaFoldDB" id="A0A3B0UJS5"/>
<feature type="transmembrane region" description="Helical" evidence="6">
    <location>
        <begin position="27"/>
        <end position="45"/>
    </location>
</feature>
<feature type="transmembrane region" description="Helical" evidence="6">
    <location>
        <begin position="128"/>
        <end position="146"/>
    </location>
</feature>
<feature type="transmembrane region" description="Helical" evidence="6">
    <location>
        <begin position="283"/>
        <end position="310"/>
    </location>
</feature>
<accession>A0A3B0UJS5</accession>
<feature type="transmembrane region" description="Helical" evidence="6">
    <location>
        <begin position="103"/>
        <end position="121"/>
    </location>
</feature>
<keyword evidence="5 6" id="KW-0472">Membrane</keyword>
<dbReference type="PANTHER" id="PTHR30482:SF5">
    <property type="entry name" value="ABC TRANSPORTER PERMEASE PROTEIN"/>
    <property type="match status" value="1"/>
</dbReference>
<dbReference type="PANTHER" id="PTHR30482">
    <property type="entry name" value="HIGH-AFFINITY BRANCHED-CHAIN AMINO ACID TRANSPORT SYSTEM PERMEASE"/>
    <property type="match status" value="1"/>
</dbReference>
<evidence type="ECO:0000256" key="3">
    <source>
        <dbReference type="ARBA" id="ARBA00022692"/>
    </source>
</evidence>
<protein>
    <submittedName>
        <fullName evidence="7">Branched-chain amino acid transport system permease protein LivM (TC 3.A.1.4.1)</fullName>
    </submittedName>
</protein>
<dbReference type="InterPro" id="IPR001851">
    <property type="entry name" value="ABC_transp_permease"/>
</dbReference>
<gene>
    <name evidence="7" type="ORF">MNBD_CHLOROFLEXI01-3023</name>
</gene>
<evidence type="ECO:0000256" key="4">
    <source>
        <dbReference type="ARBA" id="ARBA00022989"/>
    </source>
</evidence>
<dbReference type="GO" id="GO:0005886">
    <property type="term" value="C:plasma membrane"/>
    <property type="evidence" value="ECO:0007669"/>
    <property type="project" value="UniProtKB-SubCell"/>
</dbReference>
<dbReference type="InterPro" id="IPR043428">
    <property type="entry name" value="LivM-like"/>
</dbReference>
<evidence type="ECO:0000256" key="5">
    <source>
        <dbReference type="ARBA" id="ARBA00023136"/>
    </source>
</evidence>
<dbReference type="CDD" id="cd06581">
    <property type="entry name" value="TM_PBP1_LivM_like"/>
    <property type="match status" value="1"/>
</dbReference>
<evidence type="ECO:0000256" key="1">
    <source>
        <dbReference type="ARBA" id="ARBA00004651"/>
    </source>
</evidence>
<feature type="transmembrane region" description="Helical" evidence="6">
    <location>
        <begin position="330"/>
        <end position="351"/>
    </location>
</feature>
<evidence type="ECO:0000256" key="6">
    <source>
        <dbReference type="SAM" id="Phobius"/>
    </source>
</evidence>